<accession>A0AAN7AV83</accession>
<name>A0AAN7AV83_9PEZI</name>
<keyword evidence="2" id="KW-1185">Reference proteome</keyword>
<evidence type="ECO:0000313" key="1">
    <source>
        <dbReference type="EMBL" id="KAK4198700.1"/>
    </source>
</evidence>
<dbReference type="EMBL" id="MU863942">
    <property type="protein sequence ID" value="KAK4198700.1"/>
    <property type="molecule type" value="Genomic_DNA"/>
</dbReference>
<gene>
    <name evidence="1" type="ORF">QBC40DRAFT_298251</name>
</gene>
<dbReference type="SUPFAM" id="SSF48403">
    <property type="entry name" value="Ankyrin repeat"/>
    <property type="match status" value="1"/>
</dbReference>
<dbReference type="Proteomes" id="UP001303160">
    <property type="component" value="Unassembled WGS sequence"/>
</dbReference>
<protein>
    <recommendedName>
        <fullName evidence="3">Ankyrin repeat protein</fullName>
    </recommendedName>
</protein>
<dbReference type="AlphaFoldDB" id="A0AAN7AV83"/>
<reference evidence="1" key="1">
    <citation type="journal article" date="2023" name="Mol. Phylogenet. Evol.">
        <title>Genome-scale phylogeny and comparative genomics of the fungal order Sordariales.</title>
        <authorList>
            <person name="Hensen N."/>
            <person name="Bonometti L."/>
            <person name="Westerberg I."/>
            <person name="Brannstrom I.O."/>
            <person name="Guillou S."/>
            <person name="Cros-Aarteil S."/>
            <person name="Calhoun S."/>
            <person name="Haridas S."/>
            <person name="Kuo A."/>
            <person name="Mondo S."/>
            <person name="Pangilinan J."/>
            <person name="Riley R."/>
            <person name="LaButti K."/>
            <person name="Andreopoulos B."/>
            <person name="Lipzen A."/>
            <person name="Chen C."/>
            <person name="Yan M."/>
            <person name="Daum C."/>
            <person name="Ng V."/>
            <person name="Clum A."/>
            <person name="Steindorff A."/>
            <person name="Ohm R.A."/>
            <person name="Martin F."/>
            <person name="Silar P."/>
            <person name="Natvig D.O."/>
            <person name="Lalanne C."/>
            <person name="Gautier V."/>
            <person name="Ament-Velasquez S.L."/>
            <person name="Kruys A."/>
            <person name="Hutchinson M.I."/>
            <person name="Powell A.J."/>
            <person name="Barry K."/>
            <person name="Miller A.N."/>
            <person name="Grigoriev I.V."/>
            <person name="Debuchy R."/>
            <person name="Gladieux P."/>
            <person name="Hiltunen Thoren M."/>
            <person name="Johannesson H."/>
        </authorList>
    </citation>
    <scope>NUCLEOTIDE SEQUENCE</scope>
    <source>
        <strain evidence="1">CBS 315.58</strain>
    </source>
</reference>
<proteinExistence type="predicted"/>
<evidence type="ECO:0008006" key="3">
    <source>
        <dbReference type="Google" id="ProtNLM"/>
    </source>
</evidence>
<dbReference type="InterPro" id="IPR036770">
    <property type="entry name" value="Ankyrin_rpt-contain_sf"/>
</dbReference>
<organism evidence="1 2">
    <name type="scientific">Triangularia verruculosa</name>
    <dbReference type="NCBI Taxonomy" id="2587418"/>
    <lineage>
        <taxon>Eukaryota</taxon>
        <taxon>Fungi</taxon>
        <taxon>Dikarya</taxon>
        <taxon>Ascomycota</taxon>
        <taxon>Pezizomycotina</taxon>
        <taxon>Sordariomycetes</taxon>
        <taxon>Sordariomycetidae</taxon>
        <taxon>Sordariales</taxon>
        <taxon>Podosporaceae</taxon>
        <taxon>Triangularia</taxon>
    </lineage>
</organism>
<dbReference type="Gene3D" id="1.25.40.20">
    <property type="entry name" value="Ankyrin repeat-containing domain"/>
    <property type="match status" value="1"/>
</dbReference>
<evidence type="ECO:0000313" key="2">
    <source>
        <dbReference type="Proteomes" id="UP001303160"/>
    </source>
</evidence>
<sequence length="321" mass="34292">MPMNEEGAVVGSPLGSMRQVLISGTGSARASSTGSEEQVLLDMYMISVLRQLAQAPTVMFPGPTHVKGVNVGMVPDNQAMARHGLHACIKGDTKAAKELLRSPLGKAPLLRLELPYNCRTRVKSCHEIFRDFGAIRWATAPGNLAIVWLLTSHGADPSRTTGFGLYAVHLAAVTSQPQVAERLLDILETKHPEWFEKEKFGAAESPAHLVAAYIQGTEDGTTRAAAMDNADAVKVLLDNGQSCTTTFTCKDAGSRMRGTGYAARTATGTINSKARYYVSGPVGLEAIFINDAAVTKPLVPAALTSVPCTSRIERDTSIPER</sequence>
<reference evidence="1" key="2">
    <citation type="submission" date="2023-05" db="EMBL/GenBank/DDBJ databases">
        <authorList>
            <consortium name="Lawrence Berkeley National Laboratory"/>
            <person name="Steindorff A."/>
            <person name="Hensen N."/>
            <person name="Bonometti L."/>
            <person name="Westerberg I."/>
            <person name="Brannstrom I.O."/>
            <person name="Guillou S."/>
            <person name="Cros-Aarteil S."/>
            <person name="Calhoun S."/>
            <person name="Haridas S."/>
            <person name="Kuo A."/>
            <person name="Mondo S."/>
            <person name="Pangilinan J."/>
            <person name="Riley R."/>
            <person name="Labutti K."/>
            <person name="Andreopoulos B."/>
            <person name="Lipzen A."/>
            <person name="Chen C."/>
            <person name="Yanf M."/>
            <person name="Daum C."/>
            <person name="Ng V."/>
            <person name="Clum A."/>
            <person name="Ohm R."/>
            <person name="Martin F."/>
            <person name="Silar P."/>
            <person name="Natvig D."/>
            <person name="Lalanne C."/>
            <person name="Gautier V."/>
            <person name="Ament-Velasquez S.L."/>
            <person name="Kruys A."/>
            <person name="Hutchinson M.I."/>
            <person name="Powell A.J."/>
            <person name="Barry K."/>
            <person name="Miller A.N."/>
            <person name="Grigoriev I.V."/>
            <person name="Debuchy R."/>
            <person name="Gladieux P."/>
            <person name="Thoren M.H."/>
            <person name="Johannesson H."/>
        </authorList>
    </citation>
    <scope>NUCLEOTIDE SEQUENCE</scope>
    <source>
        <strain evidence="1">CBS 315.58</strain>
    </source>
</reference>
<comment type="caution">
    <text evidence="1">The sequence shown here is derived from an EMBL/GenBank/DDBJ whole genome shotgun (WGS) entry which is preliminary data.</text>
</comment>